<feature type="transmembrane region" description="Helical" evidence="5">
    <location>
        <begin position="115"/>
        <end position="138"/>
    </location>
</feature>
<evidence type="ECO:0000313" key="6">
    <source>
        <dbReference type="EMBL" id="RAO71025.1"/>
    </source>
</evidence>
<sequence length="499" mass="54590">MAGQQQPEGSFHDSLASLKRFYRSTLYQAIILGLVSFTQPGIWDALNSLGAGGLASPTFVNAANVITYVIMIITCPLWAIAGNRWDLKWVLVAGTLGYTPYFAALYCNSVNDTQWFLILGAVTCGISAAALWVSEAAIAVGYPEPERRGVFIATWMALNKIGSLSGNSIQLATNMNADGRRQGSINPKTYLILIGLSCAGLPLSLTLSKAKDLVRKTKQSDTVERLADDANNSDINPKTTATDFTIRAAISDLWTTMRMKHILILLPVYITVRWSGTYQGMYLTEYFTVRGRVLAGFISTVLGIMATLLWGLLLDGKNPNGRSFISARISRRWLACNFGWWTILAVYTAQWSLNFAMQTMLQTKGPEKVVLDISDPAYAKAIAAYCLYSFGSNASVVWTYWILGTYDNQVNKLAYSTATLRSAESFGFAISYGIGATPRISLMTNLIVSCVVFWLSVPFTTYAAWNVEHTAVGDGISSSIISVTNGQDGHESDEEPLIE</sequence>
<evidence type="ECO:0000256" key="5">
    <source>
        <dbReference type="SAM" id="Phobius"/>
    </source>
</evidence>
<dbReference type="GeneID" id="63796253"/>
<dbReference type="InterPro" id="IPR011701">
    <property type="entry name" value="MFS"/>
</dbReference>
<evidence type="ECO:0000256" key="2">
    <source>
        <dbReference type="ARBA" id="ARBA00022692"/>
    </source>
</evidence>
<gene>
    <name evidence="6" type="ORF">BHQ10_007037</name>
</gene>
<keyword evidence="3 5" id="KW-1133">Transmembrane helix</keyword>
<feature type="transmembrane region" description="Helical" evidence="5">
    <location>
        <begin position="21"/>
        <end position="39"/>
    </location>
</feature>
<feature type="transmembrane region" description="Helical" evidence="5">
    <location>
        <begin position="262"/>
        <end position="281"/>
    </location>
</feature>
<keyword evidence="2 5" id="KW-0812">Transmembrane</keyword>
<evidence type="ECO:0000256" key="3">
    <source>
        <dbReference type="ARBA" id="ARBA00022989"/>
    </source>
</evidence>
<evidence type="ECO:0008006" key="8">
    <source>
        <dbReference type="Google" id="ProtNLM"/>
    </source>
</evidence>
<protein>
    <recommendedName>
        <fullName evidence="8">Major facilitator superfamily (MFS) profile domain-containing protein</fullName>
    </recommendedName>
</protein>
<dbReference type="AlphaFoldDB" id="A0A364L5D5"/>
<dbReference type="RefSeq" id="XP_040735541.1">
    <property type="nucleotide sequence ID" value="XM_040879689.1"/>
</dbReference>
<dbReference type="PANTHER" id="PTHR23294">
    <property type="entry name" value="ET TRANSLATION PRODUCT-RELATED"/>
    <property type="match status" value="1"/>
</dbReference>
<reference evidence="6 7" key="1">
    <citation type="journal article" date="2017" name="Biotechnol. Biofuels">
        <title>Differential beta-glucosidase expression as a function of carbon source availability in Talaromyces amestolkiae: a genomic and proteomic approach.</title>
        <authorList>
            <person name="de Eugenio L.I."/>
            <person name="Mendez-Liter J.A."/>
            <person name="Nieto-Dominguez M."/>
            <person name="Alonso L."/>
            <person name="Gil-Munoz J."/>
            <person name="Barriuso J."/>
            <person name="Prieto A."/>
            <person name="Martinez M.J."/>
        </authorList>
    </citation>
    <scope>NUCLEOTIDE SEQUENCE [LARGE SCALE GENOMIC DNA]</scope>
    <source>
        <strain evidence="6 7">CIB</strain>
    </source>
</reference>
<dbReference type="SUPFAM" id="SSF103473">
    <property type="entry name" value="MFS general substrate transporter"/>
    <property type="match status" value="1"/>
</dbReference>
<dbReference type="OrthoDB" id="196103at2759"/>
<feature type="transmembrane region" description="Helical" evidence="5">
    <location>
        <begin position="377"/>
        <end position="403"/>
    </location>
</feature>
<feature type="transmembrane region" description="Helical" evidence="5">
    <location>
        <begin position="87"/>
        <end position="103"/>
    </location>
</feature>
<keyword evidence="4 5" id="KW-0472">Membrane</keyword>
<comment type="caution">
    <text evidence="6">The sequence shown here is derived from an EMBL/GenBank/DDBJ whole genome shotgun (WGS) entry which is preliminary data.</text>
</comment>
<dbReference type="GO" id="GO:0016020">
    <property type="term" value="C:membrane"/>
    <property type="evidence" value="ECO:0007669"/>
    <property type="project" value="UniProtKB-SubCell"/>
</dbReference>
<dbReference type="Proteomes" id="UP000249363">
    <property type="component" value="Unassembled WGS sequence"/>
</dbReference>
<accession>A0A364L5D5</accession>
<feature type="transmembrane region" description="Helical" evidence="5">
    <location>
        <begin position="59"/>
        <end position="80"/>
    </location>
</feature>
<dbReference type="Pfam" id="PF07690">
    <property type="entry name" value="MFS_1"/>
    <property type="match status" value="1"/>
</dbReference>
<dbReference type="EMBL" id="MIKG01000014">
    <property type="protein sequence ID" value="RAO71025.1"/>
    <property type="molecule type" value="Genomic_DNA"/>
</dbReference>
<evidence type="ECO:0000256" key="4">
    <source>
        <dbReference type="ARBA" id="ARBA00023136"/>
    </source>
</evidence>
<organism evidence="6 7">
    <name type="scientific">Talaromyces amestolkiae</name>
    <dbReference type="NCBI Taxonomy" id="1196081"/>
    <lineage>
        <taxon>Eukaryota</taxon>
        <taxon>Fungi</taxon>
        <taxon>Dikarya</taxon>
        <taxon>Ascomycota</taxon>
        <taxon>Pezizomycotina</taxon>
        <taxon>Eurotiomycetes</taxon>
        <taxon>Eurotiomycetidae</taxon>
        <taxon>Eurotiales</taxon>
        <taxon>Trichocomaceae</taxon>
        <taxon>Talaromyces</taxon>
        <taxon>Talaromyces sect. Talaromyces</taxon>
    </lineage>
</organism>
<feature type="transmembrane region" description="Helical" evidence="5">
    <location>
        <begin position="293"/>
        <end position="313"/>
    </location>
</feature>
<dbReference type="GO" id="GO:0022857">
    <property type="term" value="F:transmembrane transporter activity"/>
    <property type="evidence" value="ECO:0007669"/>
    <property type="project" value="InterPro"/>
</dbReference>
<dbReference type="Gene3D" id="1.20.1250.20">
    <property type="entry name" value="MFS general substrate transporter like domains"/>
    <property type="match status" value="1"/>
</dbReference>
<evidence type="ECO:0000256" key="1">
    <source>
        <dbReference type="ARBA" id="ARBA00004141"/>
    </source>
</evidence>
<dbReference type="InterPro" id="IPR051617">
    <property type="entry name" value="UNC-93-like_regulator"/>
</dbReference>
<evidence type="ECO:0000313" key="7">
    <source>
        <dbReference type="Proteomes" id="UP000249363"/>
    </source>
</evidence>
<dbReference type="InterPro" id="IPR036259">
    <property type="entry name" value="MFS_trans_sf"/>
</dbReference>
<name>A0A364L5D5_TALAM</name>
<feature type="transmembrane region" description="Helical" evidence="5">
    <location>
        <begin position="446"/>
        <end position="465"/>
    </location>
</feature>
<proteinExistence type="predicted"/>
<keyword evidence="7" id="KW-1185">Reference proteome</keyword>
<dbReference type="PANTHER" id="PTHR23294:SF57">
    <property type="entry name" value="CINA C-TERMINAL DOMAIN-CONTAINING PROTEIN"/>
    <property type="match status" value="1"/>
</dbReference>
<comment type="subcellular location">
    <subcellularLocation>
        <location evidence="1">Membrane</location>
        <topology evidence="1">Multi-pass membrane protein</topology>
    </subcellularLocation>
</comment>
<feature type="transmembrane region" description="Helical" evidence="5">
    <location>
        <begin position="334"/>
        <end position="357"/>
    </location>
</feature>